<evidence type="ECO:0000313" key="1">
    <source>
        <dbReference type="EMBL" id="KAF0770202.1"/>
    </source>
</evidence>
<sequence>MNYSCTTDNPFNTRKTQKFAKTKETILAVYNTEFCDTNFLFIQLCVEKFREFCLQNQYSIKYSYKHISEDYIYPPKLWTHASSELTRTTNACESFHANFKNCYYRHSPSILQRFNILTYKIQTDFLIDQCNRGEIWRYTFYKYHLNIRVYFKRKVSMQPIWLITYQNAEIYTQLLPFRPVLKCYTSGRDKAQSNRRIILT</sequence>
<proteinExistence type="predicted"/>
<reference evidence="1 2" key="1">
    <citation type="submission" date="2019-08" db="EMBL/GenBank/DDBJ databases">
        <title>Whole genome of Aphis craccivora.</title>
        <authorList>
            <person name="Voronova N.V."/>
            <person name="Shulinski R.S."/>
            <person name="Bandarenka Y.V."/>
            <person name="Zhorov D.G."/>
            <person name="Warner D."/>
        </authorList>
    </citation>
    <scope>NUCLEOTIDE SEQUENCE [LARGE SCALE GENOMIC DNA]</scope>
    <source>
        <strain evidence="1">180601</strain>
        <tissue evidence="1">Whole Body</tissue>
    </source>
</reference>
<accession>A0A6G0ZGH7</accession>
<dbReference type="AlphaFoldDB" id="A0A6G0ZGH7"/>
<comment type="caution">
    <text evidence="1">The sequence shown here is derived from an EMBL/GenBank/DDBJ whole genome shotgun (WGS) entry which is preliminary data.</text>
</comment>
<keyword evidence="2" id="KW-1185">Reference proteome</keyword>
<dbReference type="Proteomes" id="UP000478052">
    <property type="component" value="Unassembled WGS sequence"/>
</dbReference>
<name>A0A6G0ZGH7_APHCR</name>
<organism evidence="1 2">
    <name type="scientific">Aphis craccivora</name>
    <name type="common">Cowpea aphid</name>
    <dbReference type="NCBI Taxonomy" id="307492"/>
    <lineage>
        <taxon>Eukaryota</taxon>
        <taxon>Metazoa</taxon>
        <taxon>Ecdysozoa</taxon>
        <taxon>Arthropoda</taxon>
        <taxon>Hexapoda</taxon>
        <taxon>Insecta</taxon>
        <taxon>Pterygota</taxon>
        <taxon>Neoptera</taxon>
        <taxon>Paraneoptera</taxon>
        <taxon>Hemiptera</taxon>
        <taxon>Sternorrhyncha</taxon>
        <taxon>Aphidomorpha</taxon>
        <taxon>Aphidoidea</taxon>
        <taxon>Aphididae</taxon>
        <taxon>Aphidini</taxon>
        <taxon>Aphis</taxon>
        <taxon>Aphis</taxon>
    </lineage>
</organism>
<evidence type="ECO:0000313" key="2">
    <source>
        <dbReference type="Proteomes" id="UP000478052"/>
    </source>
</evidence>
<dbReference type="EMBL" id="VUJU01000467">
    <property type="protein sequence ID" value="KAF0770202.1"/>
    <property type="molecule type" value="Genomic_DNA"/>
</dbReference>
<protein>
    <submittedName>
        <fullName evidence="1">MULE domain-containing protein</fullName>
    </submittedName>
</protein>
<gene>
    <name evidence="1" type="ORF">FWK35_00002600</name>
</gene>